<dbReference type="KEGG" id="mei:Msip34_1470"/>
<evidence type="ECO:0000313" key="3">
    <source>
        <dbReference type="Proteomes" id="UP000002743"/>
    </source>
</evidence>
<evidence type="ECO:0008006" key="4">
    <source>
        <dbReference type="Google" id="ProtNLM"/>
    </source>
</evidence>
<sequence length="134" mass="15027">MAAPKTNDFYIRFNTSDFITATLGLTPQQLGIYIKLYSIYWSAKRVLPSDLAKLSRIGQFSPEHQADLEAVLAEFFVLSEDRTAYRHSELDAQAADNQEKRERAVRNGKKGAAVKQANKEADQQAELAEEADGF</sequence>
<gene>
    <name evidence="2" type="ordered locus">Msip34_1470</name>
</gene>
<dbReference type="InterPro" id="IPR010781">
    <property type="entry name" value="DUF1376"/>
</dbReference>
<accession>C6XDU0</accession>
<dbReference type="RefSeq" id="WP_015830155.1">
    <property type="nucleotide sequence ID" value="NC_012969.1"/>
</dbReference>
<dbReference type="OrthoDB" id="7914044at2"/>
<name>C6XDU0_METGS</name>
<dbReference type="EMBL" id="CP001674">
    <property type="protein sequence ID" value="ACT50715.1"/>
    <property type="molecule type" value="Genomic_DNA"/>
</dbReference>
<evidence type="ECO:0000313" key="2">
    <source>
        <dbReference type="EMBL" id="ACT50715.1"/>
    </source>
</evidence>
<dbReference type="Proteomes" id="UP000002743">
    <property type="component" value="Chromosome"/>
</dbReference>
<protein>
    <recommendedName>
        <fullName evidence="4">DUF1376 domain-containing protein</fullName>
    </recommendedName>
</protein>
<reference evidence="2 3" key="2">
    <citation type="journal article" date="2011" name="J. Bacteriol.">
        <title>Genomes of three methylotrophs from a single niche uncover genetic and metabolic divergence of Methylophilaceae.</title>
        <authorList>
            <person name="Lapidus A."/>
            <person name="Clum A."/>
            <person name="Labutti K."/>
            <person name="Kaluzhnaya M.G."/>
            <person name="Lim S."/>
            <person name="Beck D.A."/>
            <person name="Glavina Del Rio T."/>
            <person name="Nolan M."/>
            <person name="Mavromatis K."/>
            <person name="Huntemann M."/>
            <person name="Lucas S."/>
            <person name="Lidstrom M.E."/>
            <person name="Ivanova N."/>
            <person name="Chistoserdova L."/>
        </authorList>
    </citation>
    <scope>NUCLEOTIDE SEQUENCE [LARGE SCALE GENOMIC DNA]</scope>
    <source>
        <strain evidence="2 3">SIP3-4</strain>
    </source>
</reference>
<evidence type="ECO:0000256" key="1">
    <source>
        <dbReference type="SAM" id="MobiDB-lite"/>
    </source>
</evidence>
<dbReference type="AlphaFoldDB" id="C6XDU0"/>
<proteinExistence type="predicted"/>
<organism evidence="2 3">
    <name type="scientific">Methylovorus glucosotrophus (strain SIP3-4)</name>
    <dbReference type="NCBI Taxonomy" id="582744"/>
    <lineage>
        <taxon>Bacteria</taxon>
        <taxon>Pseudomonadati</taxon>
        <taxon>Pseudomonadota</taxon>
        <taxon>Betaproteobacteria</taxon>
        <taxon>Nitrosomonadales</taxon>
        <taxon>Methylophilaceae</taxon>
        <taxon>Methylovorus</taxon>
    </lineage>
</organism>
<dbReference type="HOGENOM" id="CLU_1893755_0_0_4"/>
<keyword evidence="3" id="KW-1185">Reference proteome</keyword>
<reference evidence="3" key="1">
    <citation type="submission" date="2009-07" db="EMBL/GenBank/DDBJ databases">
        <title>Complete sequence of chromosome of Methylovorus sp. SIP3-4.</title>
        <authorList>
            <person name="Lucas S."/>
            <person name="Copeland A."/>
            <person name="Lapidus A."/>
            <person name="Glavina del Rio T."/>
            <person name="Tice H."/>
            <person name="Bruce D."/>
            <person name="Goodwin L."/>
            <person name="Pitluck S."/>
            <person name="Clum A."/>
            <person name="Larimer F."/>
            <person name="Land M."/>
            <person name="Hauser L."/>
            <person name="Kyrpides N."/>
            <person name="Mikhailova N."/>
            <person name="Kayluzhnaya M."/>
            <person name="Chistoserdova L."/>
        </authorList>
    </citation>
    <scope>NUCLEOTIDE SEQUENCE [LARGE SCALE GENOMIC DNA]</scope>
    <source>
        <strain evidence="3">SIP3-4</strain>
    </source>
</reference>
<feature type="region of interest" description="Disordered" evidence="1">
    <location>
        <begin position="89"/>
        <end position="134"/>
    </location>
</feature>
<dbReference type="eggNOG" id="COG3756">
    <property type="taxonomic scope" value="Bacteria"/>
</dbReference>
<dbReference type="Pfam" id="PF07120">
    <property type="entry name" value="DUF1376"/>
    <property type="match status" value="1"/>
</dbReference>